<evidence type="ECO:0000256" key="1">
    <source>
        <dbReference type="ARBA" id="ARBA00007812"/>
    </source>
</evidence>
<protein>
    <submittedName>
        <fullName evidence="7">Acetolactate synthase-1/2/3 large subunit</fullName>
        <ecNumber evidence="7">2.2.1.6</ecNumber>
    </submittedName>
</protein>
<evidence type="ECO:0000313" key="7">
    <source>
        <dbReference type="EMBL" id="MBM7634380.1"/>
    </source>
</evidence>
<dbReference type="SUPFAM" id="SSF52518">
    <property type="entry name" value="Thiamin diphosphate-binding fold (THDP-binding)"/>
    <property type="match status" value="2"/>
</dbReference>
<evidence type="ECO:0000259" key="6">
    <source>
        <dbReference type="Pfam" id="PF02776"/>
    </source>
</evidence>
<proteinExistence type="inferred from homology"/>
<evidence type="ECO:0000256" key="3">
    <source>
        <dbReference type="RuleBase" id="RU362132"/>
    </source>
</evidence>
<evidence type="ECO:0000259" key="5">
    <source>
        <dbReference type="Pfam" id="PF02775"/>
    </source>
</evidence>
<keyword evidence="7" id="KW-0808">Transferase</keyword>
<organism evidence="7 8">
    <name type="scientific">Geomicrobium sediminis</name>
    <dbReference type="NCBI Taxonomy" id="1347788"/>
    <lineage>
        <taxon>Bacteria</taxon>
        <taxon>Bacillati</taxon>
        <taxon>Bacillota</taxon>
        <taxon>Bacilli</taxon>
        <taxon>Bacillales</taxon>
        <taxon>Geomicrobium</taxon>
    </lineage>
</organism>
<gene>
    <name evidence="7" type="ORF">JOD17_003486</name>
</gene>
<reference evidence="7 8" key="1">
    <citation type="submission" date="2021-01" db="EMBL/GenBank/DDBJ databases">
        <title>Genomic Encyclopedia of Type Strains, Phase IV (KMG-IV): sequencing the most valuable type-strain genomes for metagenomic binning, comparative biology and taxonomic classification.</title>
        <authorList>
            <person name="Goeker M."/>
        </authorList>
    </citation>
    <scope>NUCLEOTIDE SEQUENCE [LARGE SCALE GENOMIC DNA]</scope>
    <source>
        <strain evidence="7 8">DSM 25540</strain>
    </source>
</reference>
<dbReference type="SUPFAM" id="SSF52467">
    <property type="entry name" value="DHS-like NAD/FAD-binding domain"/>
    <property type="match status" value="1"/>
</dbReference>
<dbReference type="GO" id="GO:0003984">
    <property type="term" value="F:acetolactate synthase activity"/>
    <property type="evidence" value="ECO:0007669"/>
    <property type="project" value="UniProtKB-EC"/>
</dbReference>
<dbReference type="InterPro" id="IPR029061">
    <property type="entry name" value="THDP-binding"/>
</dbReference>
<dbReference type="Gene3D" id="3.40.50.970">
    <property type="match status" value="2"/>
</dbReference>
<dbReference type="EC" id="2.2.1.6" evidence="7"/>
<accession>A0ABS2PG31</accession>
<evidence type="ECO:0000313" key="8">
    <source>
        <dbReference type="Proteomes" id="UP000741863"/>
    </source>
</evidence>
<dbReference type="CDD" id="cd00568">
    <property type="entry name" value="TPP_enzymes"/>
    <property type="match status" value="1"/>
</dbReference>
<comment type="similarity">
    <text evidence="1 3">Belongs to the TPP enzyme family.</text>
</comment>
<dbReference type="EMBL" id="JAFBEC010000012">
    <property type="protein sequence ID" value="MBM7634380.1"/>
    <property type="molecule type" value="Genomic_DNA"/>
</dbReference>
<feature type="domain" description="Thiamine pyrophosphate enzyme TPP-binding" evidence="5">
    <location>
        <begin position="382"/>
        <end position="527"/>
    </location>
</feature>
<dbReference type="PANTHER" id="PTHR18968">
    <property type="entry name" value="THIAMINE PYROPHOSPHATE ENZYMES"/>
    <property type="match status" value="1"/>
</dbReference>
<evidence type="ECO:0000256" key="2">
    <source>
        <dbReference type="ARBA" id="ARBA00023052"/>
    </source>
</evidence>
<keyword evidence="8" id="KW-1185">Reference proteome</keyword>
<dbReference type="InterPro" id="IPR012001">
    <property type="entry name" value="Thiamin_PyroP_enz_TPP-bd_dom"/>
</dbReference>
<dbReference type="PANTHER" id="PTHR18968:SF13">
    <property type="entry name" value="ACETOLACTATE SYNTHASE CATALYTIC SUBUNIT, MITOCHONDRIAL"/>
    <property type="match status" value="1"/>
</dbReference>
<dbReference type="Pfam" id="PF02776">
    <property type="entry name" value="TPP_enzyme_N"/>
    <property type="match status" value="1"/>
</dbReference>
<feature type="domain" description="Thiamine pyrophosphate enzyme central" evidence="4">
    <location>
        <begin position="192"/>
        <end position="328"/>
    </location>
</feature>
<sequence length="551" mass="59520">MPKVSEVIAKFVKDLGCHQAFGVPGKPISPLIFAMDDHQVEFILAKHETGAGYMATGYALENETIGVAIGTSGPGGTNLITAAGQAQAFNAPVLFLTGHPPLEESGRALCQDSSSFGADLVNLFRPVTKFSAKVENKQTLKRYLHHAIEQALTGAKGPVHLSIPMDILLEESEYLDVSDAVVQDTLISSNLTEVMSKLENAKRPAILAGKGVHISRAYEELEAFATLCKIPVMTTPGGKGTFKSNHPYSLGSFGLGGSEVSLQYVNEGIDVLVVIGSKLSDMSTAGFRADNEPKTVIQFDLEPTFVGKSLSAKTLFVQGDAKRNLKELLKRQPSAEIDRDLPSYELDVPELPEHTERLAAGRAIEAIRKVLPYETVIYGDDGSHTFYAIKHFEIKQPGTFYFDDVFGAMGHAIGLAIGAKAANRNKPMAVFTGDGCLMMHGTELSTAASEDLPILFFVFNNGMHDMVDKGMKNLIGRSVGSTFKKDMNIADFAISLGCHGHRCYTEDDVAQATKAALTEASTPTVIELMVRQDEVPPTQLRDQMKGLNQHG</sequence>
<dbReference type="RefSeq" id="WP_204699151.1">
    <property type="nucleotide sequence ID" value="NZ_JAFBEC010000012.1"/>
</dbReference>
<dbReference type="Pfam" id="PF00205">
    <property type="entry name" value="TPP_enzyme_M"/>
    <property type="match status" value="1"/>
</dbReference>
<dbReference type="CDD" id="cd07035">
    <property type="entry name" value="TPP_PYR_POX_like"/>
    <property type="match status" value="1"/>
</dbReference>
<dbReference type="Pfam" id="PF02775">
    <property type="entry name" value="TPP_enzyme_C"/>
    <property type="match status" value="1"/>
</dbReference>
<dbReference type="InterPro" id="IPR011766">
    <property type="entry name" value="TPP_enzyme_TPP-bd"/>
</dbReference>
<dbReference type="Proteomes" id="UP000741863">
    <property type="component" value="Unassembled WGS sequence"/>
</dbReference>
<dbReference type="InterPro" id="IPR045229">
    <property type="entry name" value="TPP_enz"/>
</dbReference>
<dbReference type="InterPro" id="IPR029035">
    <property type="entry name" value="DHS-like_NAD/FAD-binding_dom"/>
</dbReference>
<feature type="domain" description="Thiamine pyrophosphate enzyme N-terminal TPP-binding" evidence="6">
    <location>
        <begin position="3"/>
        <end position="111"/>
    </location>
</feature>
<name>A0ABS2PG31_9BACL</name>
<dbReference type="InterPro" id="IPR012000">
    <property type="entry name" value="Thiamin_PyroP_enz_cen_dom"/>
</dbReference>
<evidence type="ECO:0000259" key="4">
    <source>
        <dbReference type="Pfam" id="PF00205"/>
    </source>
</evidence>
<keyword evidence="2 3" id="KW-0786">Thiamine pyrophosphate</keyword>
<comment type="caution">
    <text evidence="7">The sequence shown here is derived from an EMBL/GenBank/DDBJ whole genome shotgun (WGS) entry which is preliminary data.</text>
</comment>
<dbReference type="Gene3D" id="3.40.50.1220">
    <property type="entry name" value="TPP-binding domain"/>
    <property type="match status" value="1"/>
</dbReference>